<evidence type="ECO:0000313" key="11">
    <source>
        <dbReference type="EMBL" id="CAF3856662.1"/>
    </source>
</evidence>
<organism evidence="10 12">
    <name type="scientific">Didymodactylos carnosus</name>
    <dbReference type="NCBI Taxonomy" id="1234261"/>
    <lineage>
        <taxon>Eukaryota</taxon>
        <taxon>Metazoa</taxon>
        <taxon>Spiralia</taxon>
        <taxon>Gnathifera</taxon>
        <taxon>Rotifera</taxon>
        <taxon>Eurotatoria</taxon>
        <taxon>Bdelloidea</taxon>
        <taxon>Philodinida</taxon>
        <taxon>Philodinidae</taxon>
        <taxon>Didymodactylos</taxon>
    </lineage>
</organism>
<dbReference type="PANTHER" id="PTHR11101:SF80">
    <property type="entry name" value="PHOSPHATE TRANSPORTER"/>
    <property type="match status" value="1"/>
</dbReference>
<dbReference type="Proteomes" id="UP000663829">
    <property type="component" value="Unassembled WGS sequence"/>
</dbReference>
<feature type="transmembrane region" description="Helical" evidence="8">
    <location>
        <begin position="7"/>
        <end position="27"/>
    </location>
</feature>
<feature type="region of interest" description="Disordered" evidence="9">
    <location>
        <begin position="365"/>
        <end position="386"/>
    </location>
</feature>
<comment type="subcellular location">
    <subcellularLocation>
        <location evidence="1 8">Membrane</location>
        <topology evidence="1 8">Multi-pass membrane protein</topology>
    </subcellularLocation>
</comment>
<comment type="function">
    <text evidence="8">Sodium-phosphate symporter.</text>
</comment>
<protein>
    <recommendedName>
        <fullName evidence="8">Phosphate transporter</fullName>
    </recommendedName>
</protein>
<feature type="transmembrane region" description="Helical" evidence="8">
    <location>
        <begin position="148"/>
        <end position="168"/>
    </location>
</feature>
<dbReference type="Proteomes" id="UP000681722">
    <property type="component" value="Unassembled WGS sequence"/>
</dbReference>
<feature type="transmembrane region" description="Helical" evidence="8">
    <location>
        <begin position="216"/>
        <end position="238"/>
    </location>
</feature>
<evidence type="ECO:0000256" key="4">
    <source>
        <dbReference type="ARBA" id="ARBA00022592"/>
    </source>
</evidence>
<comment type="caution">
    <text evidence="10">The sequence shown here is derived from an EMBL/GenBank/DDBJ whole genome shotgun (WGS) entry which is preliminary data.</text>
</comment>
<accession>A0A814NBD3</accession>
<evidence type="ECO:0000313" key="12">
    <source>
        <dbReference type="Proteomes" id="UP000663829"/>
    </source>
</evidence>
<keyword evidence="6 8" id="KW-1133">Transmembrane helix</keyword>
<dbReference type="EMBL" id="CAJOBC010005233">
    <property type="protein sequence ID" value="CAF3856662.1"/>
    <property type="molecule type" value="Genomic_DNA"/>
</dbReference>
<keyword evidence="5 8" id="KW-0812">Transmembrane</keyword>
<evidence type="ECO:0000256" key="8">
    <source>
        <dbReference type="RuleBase" id="RU363058"/>
    </source>
</evidence>
<dbReference type="AlphaFoldDB" id="A0A814NBD3"/>
<evidence type="ECO:0000256" key="9">
    <source>
        <dbReference type="SAM" id="MobiDB-lite"/>
    </source>
</evidence>
<dbReference type="Pfam" id="PF01384">
    <property type="entry name" value="PHO4"/>
    <property type="match status" value="1"/>
</dbReference>
<dbReference type="EMBL" id="CAJNOQ010005232">
    <property type="protein sequence ID" value="CAF1091136.1"/>
    <property type="molecule type" value="Genomic_DNA"/>
</dbReference>
<keyword evidence="3 8" id="KW-0813">Transport</keyword>
<gene>
    <name evidence="10" type="ORF">GPM918_LOCUS18265</name>
    <name evidence="11" type="ORF">SRO942_LOCUS18265</name>
</gene>
<evidence type="ECO:0000256" key="7">
    <source>
        <dbReference type="ARBA" id="ARBA00023136"/>
    </source>
</evidence>
<feature type="transmembrane region" description="Helical" evidence="8">
    <location>
        <begin position="47"/>
        <end position="69"/>
    </location>
</feature>
<keyword evidence="12" id="KW-1185">Reference proteome</keyword>
<dbReference type="PANTHER" id="PTHR11101">
    <property type="entry name" value="PHOSPHATE TRANSPORTER"/>
    <property type="match status" value="1"/>
</dbReference>
<evidence type="ECO:0000256" key="3">
    <source>
        <dbReference type="ARBA" id="ARBA00022448"/>
    </source>
</evidence>
<evidence type="ECO:0000256" key="2">
    <source>
        <dbReference type="ARBA" id="ARBA00009916"/>
    </source>
</evidence>
<comment type="similarity">
    <text evidence="2 8">Belongs to the inorganic phosphate transporter (PiT) (TC 2.A.20) family.</text>
</comment>
<feature type="non-terminal residue" evidence="10">
    <location>
        <position position="1"/>
    </location>
</feature>
<evidence type="ECO:0000313" key="10">
    <source>
        <dbReference type="EMBL" id="CAF1091136.1"/>
    </source>
</evidence>
<evidence type="ECO:0000256" key="6">
    <source>
        <dbReference type="ARBA" id="ARBA00022989"/>
    </source>
</evidence>
<keyword evidence="7 8" id="KW-0472">Membrane</keyword>
<dbReference type="GO" id="GO:0016020">
    <property type="term" value="C:membrane"/>
    <property type="evidence" value="ECO:0007669"/>
    <property type="project" value="UniProtKB-SubCell"/>
</dbReference>
<evidence type="ECO:0000256" key="1">
    <source>
        <dbReference type="ARBA" id="ARBA00004141"/>
    </source>
</evidence>
<dbReference type="GO" id="GO:0005315">
    <property type="term" value="F:phosphate transmembrane transporter activity"/>
    <property type="evidence" value="ECO:0007669"/>
    <property type="project" value="InterPro"/>
</dbReference>
<evidence type="ECO:0000256" key="5">
    <source>
        <dbReference type="ARBA" id="ARBA00022692"/>
    </source>
</evidence>
<dbReference type="GO" id="GO:0035435">
    <property type="term" value="P:phosphate ion transmembrane transport"/>
    <property type="evidence" value="ECO:0007669"/>
    <property type="project" value="TreeGrafter"/>
</dbReference>
<reference evidence="10" key="1">
    <citation type="submission" date="2021-02" db="EMBL/GenBank/DDBJ databases">
        <authorList>
            <person name="Nowell W R."/>
        </authorList>
    </citation>
    <scope>NUCLEOTIDE SEQUENCE</scope>
</reference>
<name>A0A814NBD3_9BILA</name>
<feature type="transmembrane region" description="Helical" evidence="8">
    <location>
        <begin position="188"/>
        <end position="210"/>
    </location>
</feature>
<dbReference type="OrthoDB" id="260807at2759"/>
<dbReference type="InterPro" id="IPR001204">
    <property type="entry name" value="Phos_transporter"/>
</dbReference>
<proteinExistence type="inferred from homology"/>
<keyword evidence="4 8" id="KW-0592">Phosphate transport</keyword>
<sequence>MIEPYSIDVLWILILGFIIAFILAFGIGANDVANSFGTSVGSKVLTLKQACLLATIFEILGSILIGAKVSDTIRKGIIDPALFNNQEKELMLGQVSSLIGCCVWLLVATFFNLPVSGTHSIVGATIGFALVSKGAKGIQWVEFAKIGASWFISPLLAGAISVGVFVLIRKFILEAKAQMALGLRWLPVFYAVTIMINVISILLSAPPLLYFNRIPLWGKLVTTLGVGVIVGLIVMLFVKPRLKKKIEGLLKKKRDRESGQPQLKMVDGRFETYYVTGTENNVSTSDKETQIDHISLLKEYELIRDQHPEQFRPYIEVQRLRKDSETMSSPPISTVSRIRRESNQFRAEMLSDGGKSLREKTKIFRLPPLPNNAGGVPPEGKSLLTT</sequence>